<protein>
    <recommendedName>
        <fullName evidence="3">Genome polyprotein</fullName>
    </recommendedName>
</protein>
<comment type="subcellular location">
    <subcellularLocation>
        <location evidence="1">Virion</location>
    </subcellularLocation>
</comment>
<evidence type="ECO:0000256" key="1">
    <source>
        <dbReference type="ARBA" id="ARBA00004328"/>
    </source>
</evidence>
<feature type="domain" description="RdRp catalytic" evidence="15">
    <location>
        <begin position="121"/>
        <end position="245"/>
    </location>
</feature>
<dbReference type="GO" id="GO:0006351">
    <property type="term" value="P:DNA-templated transcription"/>
    <property type="evidence" value="ECO:0007669"/>
    <property type="project" value="InterPro"/>
</dbReference>
<feature type="compositionally biased region" description="Basic and acidic residues" evidence="14">
    <location>
        <begin position="437"/>
        <end position="450"/>
    </location>
</feature>
<sequence length="682" mass="78635">LNMNAAVGSLFVGKKRAYFETCTAQDREDLVQASCKRLYYGEKGVWNGSLKAELRPIEKVELKKTRTFTAAPIDTLLGGKVCVDDFNQKFYNHHIKGPWTVGMTKFYKGWDELLNCLPDNWIYCDADGSQFDSSITPYIMNAVLKVREHFMEDWDLGKEMLRNLYTEIVYTPISTPDGTIIKKHKGNNSGQPSTVVDNSLIVCIAVKYALLKEGLKPEEFDNVIRFFVNGDDLLIAVKPSHEHILNNFSEYFAELGLNYEFDNRHTDKSRLWFMSHCGIRDEDIWIPKLEPERIVSILEWDRSKLPENRLEAVCAAMVEAWGYNDLLHQIRLFYQWLLEQEPFNDLAANGYAPYISEVALRALYTGSQPTNTSMLPYLHQLVDDFEHDADEDYEVHFQSGEKEKEKIDTEEAKRTIKKLKEVVDAGNEQSITTSSKVKQDQISTEKDKDVSTSTRGTFAIPKLRLMNQVMKLPKIGNRNLLNLEHLLTYKPEQVDISNTRATKQQFETWCERVRDAYGLKDDEMSIVMNGFMVWCIENGTSPNVNGVWTMMDGTEQNEYPLKPMVENAKPTLRQIMAHFSDAAEAYIEMRNTKEPYMPRYGQQRNLTDMSLARCAFDFYEMTSRTPARVREAHIQMKAAALRNTRTRMFGLDGNVGTQEEDTERHTTEDVNRNMHNLLGLKM</sequence>
<accession>O56135</accession>
<dbReference type="Pfam" id="PF00767">
    <property type="entry name" value="Poty_coat"/>
    <property type="match status" value="1"/>
</dbReference>
<dbReference type="GO" id="GO:0003723">
    <property type="term" value="F:RNA binding"/>
    <property type="evidence" value="ECO:0007669"/>
    <property type="project" value="InterPro"/>
</dbReference>
<dbReference type="EMBL" id="AF028004">
    <property type="protein sequence ID" value="AAC01572.1"/>
    <property type="molecule type" value="Genomic_RNA"/>
</dbReference>
<evidence type="ECO:0000256" key="6">
    <source>
        <dbReference type="ARBA" id="ARBA00022679"/>
    </source>
</evidence>
<keyword evidence="7" id="KW-0548">Nucleotidyltransferase</keyword>
<evidence type="ECO:0000256" key="4">
    <source>
        <dbReference type="ARBA" id="ARBA00022484"/>
    </source>
</evidence>
<keyword evidence="10" id="KW-0693">Viral RNA replication</keyword>
<organism evidence="16 17">
    <name type="scientific">Watermelon leaf mottle virus</name>
    <dbReference type="NCBI Taxonomy" id="70134"/>
    <lineage>
        <taxon>Viruses</taxon>
        <taxon>Riboviria</taxon>
        <taxon>Orthornavirae</taxon>
        <taxon>Pisuviricota</taxon>
        <taxon>Stelpaviricetes</taxon>
        <taxon>Patatavirales</taxon>
        <taxon>Potyviridae</taxon>
        <taxon>Potyvirus</taxon>
        <taxon>Potyvirus citrullufolimaculae</taxon>
    </lineage>
</organism>
<evidence type="ECO:0000256" key="5">
    <source>
        <dbReference type="ARBA" id="ARBA00022561"/>
    </source>
</evidence>
<comment type="function">
    <text evidence="11">Involved in aphid transmission, cell-to-cell and systemis movement, encapsidation of the viral RNA and in the regulation of viral RNA amplification.</text>
</comment>
<evidence type="ECO:0000256" key="14">
    <source>
        <dbReference type="SAM" id="MobiDB-lite"/>
    </source>
</evidence>
<dbReference type="GO" id="GO:0003968">
    <property type="term" value="F:RNA-directed RNA polymerase activity"/>
    <property type="evidence" value="ECO:0007669"/>
    <property type="project" value="UniProtKB-KW"/>
</dbReference>
<feature type="coiled-coil region" evidence="13">
    <location>
        <begin position="402"/>
        <end position="429"/>
    </location>
</feature>
<evidence type="ECO:0000313" key="17">
    <source>
        <dbReference type="Proteomes" id="UP000232915"/>
    </source>
</evidence>
<name>O56135_9POTV</name>
<dbReference type="CDD" id="cd23175">
    <property type="entry name" value="ps-ssRNAv_Potyviridae_RdRp"/>
    <property type="match status" value="1"/>
</dbReference>
<dbReference type="InterPro" id="IPR007094">
    <property type="entry name" value="RNA-dir_pol_PSvirus"/>
</dbReference>
<keyword evidence="8" id="KW-0547">Nucleotide-binding</keyword>
<evidence type="ECO:0000256" key="7">
    <source>
        <dbReference type="ARBA" id="ARBA00022695"/>
    </source>
</evidence>
<feature type="region of interest" description="Disordered" evidence="14">
    <location>
        <begin position="429"/>
        <end position="450"/>
    </location>
</feature>
<evidence type="ECO:0000256" key="11">
    <source>
        <dbReference type="ARBA" id="ARBA00029405"/>
    </source>
</evidence>
<evidence type="ECO:0000256" key="12">
    <source>
        <dbReference type="RuleBase" id="RU003351"/>
    </source>
</evidence>
<dbReference type="InterPro" id="IPR001592">
    <property type="entry name" value="Poty_coat"/>
</dbReference>
<dbReference type="GO" id="GO:0000166">
    <property type="term" value="F:nucleotide binding"/>
    <property type="evidence" value="ECO:0007669"/>
    <property type="project" value="UniProtKB-KW"/>
</dbReference>
<keyword evidence="5" id="KW-0167">Capsid protein</keyword>
<dbReference type="Proteomes" id="UP000232915">
    <property type="component" value="Segment"/>
</dbReference>
<dbReference type="Gene3D" id="3.30.70.270">
    <property type="match status" value="1"/>
</dbReference>
<evidence type="ECO:0000256" key="13">
    <source>
        <dbReference type="SAM" id="Coils"/>
    </source>
</evidence>
<dbReference type="KEGG" id="vg:40525333"/>
<dbReference type="InterPro" id="IPR043128">
    <property type="entry name" value="Rev_trsase/Diguanyl_cyclase"/>
</dbReference>
<keyword evidence="9" id="KW-0946">Virion</keyword>
<keyword evidence="4" id="KW-0696">RNA-directed RNA polymerase</keyword>
<feature type="non-terminal residue" evidence="16">
    <location>
        <position position="1"/>
    </location>
</feature>
<evidence type="ECO:0000256" key="3">
    <source>
        <dbReference type="ARBA" id="ARBA00020107"/>
    </source>
</evidence>
<dbReference type="GeneID" id="40525333"/>
<keyword evidence="6" id="KW-0808">Transferase</keyword>
<evidence type="ECO:0000259" key="15">
    <source>
        <dbReference type="PROSITE" id="PS50507"/>
    </source>
</evidence>
<dbReference type="GO" id="GO:0019028">
    <property type="term" value="C:viral capsid"/>
    <property type="evidence" value="ECO:0007669"/>
    <property type="project" value="UniProtKB-KW"/>
</dbReference>
<dbReference type="RefSeq" id="YP_009665155.1">
    <property type="nucleotide sequence ID" value="NC_043171.1"/>
</dbReference>
<dbReference type="GO" id="GO:0039694">
    <property type="term" value="P:viral RNA genome replication"/>
    <property type="evidence" value="ECO:0007669"/>
    <property type="project" value="InterPro"/>
</dbReference>
<dbReference type="PROSITE" id="PS50507">
    <property type="entry name" value="RDRP_SSRNA_POS"/>
    <property type="match status" value="1"/>
</dbReference>
<evidence type="ECO:0000256" key="8">
    <source>
        <dbReference type="ARBA" id="ARBA00022741"/>
    </source>
</evidence>
<reference evidence="16 17" key="1">
    <citation type="journal article" date="2000" name="Arch. Virol.">
        <title>Molecular characterization and coat protein serology of watermelon leaf mottle virus (Potyvirus).</title>
        <authorList>
            <person name="De Sa P.B."/>
            <person name="Hiebert E."/>
            <person name="Purcifull D.E."/>
        </authorList>
    </citation>
    <scope>NUCLEOTIDE SEQUENCE [LARGE SCALE GENOMIC DNA]</scope>
</reference>
<evidence type="ECO:0000256" key="2">
    <source>
        <dbReference type="ARBA" id="ARBA00006064"/>
    </source>
</evidence>
<evidence type="ECO:0000256" key="10">
    <source>
        <dbReference type="ARBA" id="ARBA00022953"/>
    </source>
</evidence>
<proteinExistence type="inferred from homology"/>
<keyword evidence="17" id="KW-1185">Reference proteome</keyword>
<dbReference type="SUPFAM" id="SSF56672">
    <property type="entry name" value="DNA/RNA polymerases"/>
    <property type="match status" value="1"/>
</dbReference>
<evidence type="ECO:0000256" key="9">
    <source>
        <dbReference type="ARBA" id="ARBA00022844"/>
    </source>
</evidence>
<dbReference type="InterPro" id="IPR001205">
    <property type="entry name" value="RNA-dir_pol_C"/>
</dbReference>
<dbReference type="Pfam" id="PF00680">
    <property type="entry name" value="RdRP_1"/>
    <property type="match status" value="1"/>
</dbReference>
<comment type="similarity">
    <text evidence="2 12">Belongs to the potyviridae genome polyprotein family.</text>
</comment>
<evidence type="ECO:0000313" key="16">
    <source>
        <dbReference type="EMBL" id="AAC01572.1"/>
    </source>
</evidence>
<keyword evidence="13" id="KW-0175">Coiled coil</keyword>
<dbReference type="InterPro" id="IPR043502">
    <property type="entry name" value="DNA/RNA_pol_sf"/>
</dbReference>